<evidence type="ECO:0000313" key="10">
    <source>
        <dbReference type="Proteomes" id="UP000017148"/>
    </source>
</evidence>
<keyword evidence="10" id="KW-1185">Reference proteome</keyword>
<accession>U7D4M4</accession>
<dbReference type="RefSeq" id="WP_022637618.1">
    <property type="nucleotide sequence ID" value="NZ_ASJR01000027.1"/>
</dbReference>
<dbReference type="PANTHER" id="PTHR30043:SF1">
    <property type="entry name" value="ABC TRANSPORT SYSTEM PERMEASE PROTEIN P69"/>
    <property type="match status" value="1"/>
</dbReference>
<keyword evidence="2 7" id="KW-0813">Transport</keyword>
<comment type="subcellular location">
    <subcellularLocation>
        <location evidence="1 7">Cell membrane</location>
        <topology evidence="1 7">Multi-pass membrane protein</topology>
    </subcellularLocation>
</comment>
<organism evidence="9 10">
    <name type="scientific">Chitinivibrio alkaliphilus ACht1</name>
    <dbReference type="NCBI Taxonomy" id="1313304"/>
    <lineage>
        <taxon>Bacteria</taxon>
        <taxon>Pseudomonadati</taxon>
        <taxon>Fibrobacterota</taxon>
        <taxon>Chitinivibrionia</taxon>
        <taxon>Chitinivibrionales</taxon>
        <taxon>Chitinivibrionaceae</taxon>
        <taxon>Chitinivibrio</taxon>
    </lineage>
</organism>
<dbReference type="NCBIfam" id="TIGR01097">
    <property type="entry name" value="PhnE"/>
    <property type="match status" value="1"/>
</dbReference>
<dbReference type="PANTHER" id="PTHR30043">
    <property type="entry name" value="PHOSPHONATES TRANSPORT SYSTEM PERMEASE PROTEIN"/>
    <property type="match status" value="1"/>
</dbReference>
<comment type="similarity">
    <text evidence="7">Belongs to the binding-protein-dependent transport system permease family.</text>
</comment>
<dbReference type="SUPFAM" id="SSF161098">
    <property type="entry name" value="MetI-like"/>
    <property type="match status" value="1"/>
</dbReference>
<sequence length="267" mass="28440">MRNSKSALTYLPPRWKWPSLFSCIVGSIFLVFFVTGFLSANITISRLSSGVGNLITFLSRAIPPDVTRVTALSGSILQTFQMVIVGTFSGIVCSLPIALIASKKTSPFTALRYSVRAIVSTMRTVPDLIWALIFVISVGLGPLAGILAIMVDTIGFCGRFFAERIDEVDQGPIHALESTGAGRCGVIAGAVLPLSFPSMVATSLYSVEKGIRSAVVLGLVGAGGIGVELSTAMSLRRFDEAMMIILLILVVVLVVEQVSNKIRTKVL</sequence>
<dbReference type="InterPro" id="IPR035906">
    <property type="entry name" value="MetI-like_sf"/>
</dbReference>
<dbReference type="CDD" id="cd06261">
    <property type="entry name" value="TM_PBP2"/>
    <property type="match status" value="1"/>
</dbReference>
<evidence type="ECO:0000256" key="3">
    <source>
        <dbReference type="ARBA" id="ARBA00022475"/>
    </source>
</evidence>
<dbReference type="GO" id="GO:0005886">
    <property type="term" value="C:plasma membrane"/>
    <property type="evidence" value="ECO:0007669"/>
    <property type="project" value="UniProtKB-SubCell"/>
</dbReference>
<feature type="transmembrane region" description="Helical" evidence="7">
    <location>
        <begin position="214"/>
        <end position="235"/>
    </location>
</feature>
<keyword evidence="5 7" id="KW-1133">Transmembrane helix</keyword>
<feature type="transmembrane region" description="Helical" evidence="7">
    <location>
        <begin position="128"/>
        <end position="151"/>
    </location>
</feature>
<dbReference type="PATRIC" id="fig|1313304.3.peg.2142"/>
<gene>
    <name evidence="9" type="ORF">CALK_2251</name>
</gene>
<comment type="caution">
    <text evidence="9">The sequence shown here is derived from an EMBL/GenBank/DDBJ whole genome shotgun (WGS) entry which is preliminary data.</text>
</comment>
<dbReference type="Gene3D" id="1.10.3720.10">
    <property type="entry name" value="MetI-like"/>
    <property type="match status" value="1"/>
</dbReference>
<evidence type="ECO:0000256" key="4">
    <source>
        <dbReference type="ARBA" id="ARBA00022692"/>
    </source>
</evidence>
<reference evidence="9 10" key="1">
    <citation type="journal article" date="2013" name="Environ. Microbiol.">
        <title>Genome analysis of Chitinivibrio alkaliphilus gen. nov., sp. nov., a novel extremely haloalkaliphilic anaerobic chitinolytic bacterium from the candidate phylum Termite Group 3.</title>
        <authorList>
            <person name="Sorokin D.Y."/>
            <person name="Gumerov V.M."/>
            <person name="Rakitin A.L."/>
            <person name="Beletsky A.V."/>
            <person name="Damste J.S."/>
            <person name="Muyzer G."/>
            <person name="Mardanov A.V."/>
            <person name="Ravin N.V."/>
        </authorList>
    </citation>
    <scope>NUCLEOTIDE SEQUENCE [LARGE SCALE GENOMIC DNA]</scope>
    <source>
        <strain evidence="9 10">ACht1</strain>
    </source>
</reference>
<keyword evidence="6 7" id="KW-0472">Membrane</keyword>
<proteinExistence type="inferred from homology"/>
<dbReference type="InterPro" id="IPR000515">
    <property type="entry name" value="MetI-like"/>
</dbReference>
<dbReference type="PROSITE" id="PS50928">
    <property type="entry name" value="ABC_TM1"/>
    <property type="match status" value="1"/>
</dbReference>
<evidence type="ECO:0000256" key="2">
    <source>
        <dbReference type="ARBA" id="ARBA00022448"/>
    </source>
</evidence>
<evidence type="ECO:0000256" key="6">
    <source>
        <dbReference type="ARBA" id="ARBA00023136"/>
    </source>
</evidence>
<protein>
    <submittedName>
        <fullName evidence="9">Phosphonate ABC transporter, permease protein</fullName>
    </submittedName>
</protein>
<feature type="domain" description="ABC transmembrane type-1" evidence="8">
    <location>
        <begin position="76"/>
        <end position="259"/>
    </location>
</feature>
<dbReference type="GO" id="GO:0015416">
    <property type="term" value="F:ABC-type phosphonate transporter activity"/>
    <property type="evidence" value="ECO:0007669"/>
    <property type="project" value="InterPro"/>
</dbReference>
<keyword evidence="3" id="KW-1003">Cell membrane</keyword>
<feature type="transmembrane region" description="Helical" evidence="7">
    <location>
        <begin position="80"/>
        <end position="102"/>
    </location>
</feature>
<keyword evidence="4 7" id="KW-0812">Transmembrane</keyword>
<evidence type="ECO:0000256" key="7">
    <source>
        <dbReference type="RuleBase" id="RU363032"/>
    </source>
</evidence>
<evidence type="ECO:0000313" key="9">
    <source>
        <dbReference type="EMBL" id="ERP30883.1"/>
    </source>
</evidence>
<dbReference type="OrthoDB" id="8557224at2"/>
<name>U7D4M4_9BACT</name>
<dbReference type="AlphaFoldDB" id="U7D4M4"/>
<dbReference type="EMBL" id="ASJR01000027">
    <property type="protein sequence ID" value="ERP30883.1"/>
    <property type="molecule type" value="Genomic_DNA"/>
</dbReference>
<evidence type="ECO:0000256" key="1">
    <source>
        <dbReference type="ARBA" id="ARBA00004651"/>
    </source>
</evidence>
<evidence type="ECO:0000256" key="5">
    <source>
        <dbReference type="ARBA" id="ARBA00022989"/>
    </source>
</evidence>
<dbReference type="eggNOG" id="COG3639">
    <property type="taxonomic scope" value="Bacteria"/>
</dbReference>
<dbReference type="Pfam" id="PF00528">
    <property type="entry name" value="BPD_transp_1"/>
    <property type="match status" value="1"/>
</dbReference>
<dbReference type="STRING" id="1313304.CALK_2251"/>
<feature type="transmembrane region" description="Helical" evidence="7">
    <location>
        <begin position="241"/>
        <end position="259"/>
    </location>
</feature>
<feature type="transmembrane region" description="Helical" evidence="7">
    <location>
        <begin position="186"/>
        <end position="207"/>
    </location>
</feature>
<dbReference type="Proteomes" id="UP000017148">
    <property type="component" value="Unassembled WGS sequence"/>
</dbReference>
<dbReference type="InterPro" id="IPR005769">
    <property type="entry name" value="PhnE/PtxC"/>
</dbReference>
<feature type="transmembrane region" description="Helical" evidence="7">
    <location>
        <begin position="20"/>
        <end position="44"/>
    </location>
</feature>
<evidence type="ECO:0000259" key="8">
    <source>
        <dbReference type="PROSITE" id="PS50928"/>
    </source>
</evidence>